<reference evidence="2" key="2">
    <citation type="journal article" date="2023" name="Int. J. Mol. Sci.">
        <title>De Novo Assembly and Annotation of 11 Diverse Shrub Willow (Salix) Genomes Reveals Novel Gene Organization in Sex-Linked Regions.</title>
        <authorList>
            <person name="Hyden B."/>
            <person name="Feng K."/>
            <person name="Yates T.B."/>
            <person name="Jawdy S."/>
            <person name="Cereghino C."/>
            <person name="Smart L.B."/>
            <person name="Muchero W."/>
        </authorList>
    </citation>
    <scope>NUCLEOTIDE SEQUENCE</scope>
    <source>
        <tissue evidence="2">Shoot tip</tissue>
    </source>
</reference>
<dbReference type="Pfam" id="PF00168">
    <property type="entry name" value="C2"/>
    <property type="match status" value="1"/>
</dbReference>
<dbReference type="EMBL" id="JAPFFI010000021">
    <property type="protein sequence ID" value="KAJ6332719.1"/>
    <property type="molecule type" value="Genomic_DNA"/>
</dbReference>
<name>A0ABQ9AD46_9ROSI</name>
<reference evidence="2" key="1">
    <citation type="submission" date="2022-10" db="EMBL/GenBank/DDBJ databases">
        <authorList>
            <person name="Hyden B.L."/>
            <person name="Feng K."/>
            <person name="Yates T."/>
            <person name="Jawdy S."/>
            <person name="Smart L.B."/>
            <person name="Muchero W."/>
        </authorList>
    </citation>
    <scope>NUCLEOTIDE SEQUENCE</scope>
    <source>
        <tissue evidence="2">Shoot tip</tissue>
    </source>
</reference>
<dbReference type="InterPro" id="IPR035892">
    <property type="entry name" value="C2_domain_sf"/>
</dbReference>
<dbReference type="SUPFAM" id="SSF49562">
    <property type="entry name" value="C2 domain (Calcium/lipid-binding domain, CaLB)"/>
    <property type="match status" value="1"/>
</dbReference>
<proteinExistence type="predicted"/>
<dbReference type="Proteomes" id="UP001141253">
    <property type="component" value="Chromosome 11"/>
</dbReference>
<organism evidence="2 3">
    <name type="scientific">Salix suchowensis</name>
    <dbReference type="NCBI Taxonomy" id="1278906"/>
    <lineage>
        <taxon>Eukaryota</taxon>
        <taxon>Viridiplantae</taxon>
        <taxon>Streptophyta</taxon>
        <taxon>Embryophyta</taxon>
        <taxon>Tracheophyta</taxon>
        <taxon>Spermatophyta</taxon>
        <taxon>Magnoliopsida</taxon>
        <taxon>eudicotyledons</taxon>
        <taxon>Gunneridae</taxon>
        <taxon>Pentapetalae</taxon>
        <taxon>rosids</taxon>
        <taxon>fabids</taxon>
        <taxon>Malpighiales</taxon>
        <taxon>Salicaceae</taxon>
        <taxon>Saliceae</taxon>
        <taxon>Salix</taxon>
    </lineage>
</organism>
<gene>
    <name evidence="2" type="ORF">OIU77_008719</name>
</gene>
<dbReference type="PANTHER" id="PTHR32246:SF133">
    <property type="entry name" value="C2 DOMAIN-CONTAINING PROTEIN"/>
    <property type="match status" value="1"/>
</dbReference>
<comment type="caution">
    <text evidence="2">The sequence shown here is derived from an EMBL/GenBank/DDBJ whole genome shotgun (WGS) entry which is preliminary data.</text>
</comment>
<accession>A0ABQ9AD46</accession>
<dbReference type="InterPro" id="IPR000008">
    <property type="entry name" value="C2_dom"/>
</dbReference>
<evidence type="ECO:0000259" key="1">
    <source>
        <dbReference type="Pfam" id="PF00168"/>
    </source>
</evidence>
<keyword evidence="3" id="KW-1185">Reference proteome</keyword>
<evidence type="ECO:0000313" key="3">
    <source>
        <dbReference type="Proteomes" id="UP001141253"/>
    </source>
</evidence>
<feature type="domain" description="C2" evidence="1">
    <location>
        <begin position="12"/>
        <end position="65"/>
    </location>
</feature>
<sequence>MKTSSLRKAIIMEINLISAQNLMSSTSRPSSKPMQTYVVAYIDPMEKAVSRVDRTGNRNPTWNDKKDKKIGVVHVLLEDLLKINGKNCMAFLVRNPSGEPRGIINLGAATLNGMFHEDLPKFLSSKVAIDHRKLMGRG</sequence>
<protein>
    <recommendedName>
        <fullName evidence="1">C2 domain-containing protein</fullName>
    </recommendedName>
</protein>
<dbReference type="PANTHER" id="PTHR32246">
    <property type="entry name" value="INGRESSION PROTEIN FIC1"/>
    <property type="match status" value="1"/>
</dbReference>
<evidence type="ECO:0000313" key="2">
    <source>
        <dbReference type="EMBL" id="KAJ6332719.1"/>
    </source>
</evidence>